<dbReference type="PANTHER" id="PTHR12170">
    <property type="entry name" value="MACROPHAGE ERYTHROBLAST ATTACHER-RELATED"/>
    <property type="match status" value="1"/>
</dbReference>
<dbReference type="PROSITE" id="PS50897">
    <property type="entry name" value="CTLH"/>
    <property type="match status" value="1"/>
</dbReference>
<dbReference type="Pfam" id="PF10607">
    <property type="entry name" value="CTLH"/>
    <property type="match status" value="1"/>
</dbReference>
<keyword evidence="13" id="KW-1185">Reference proteome</keyword>
<evidence type="ECO:0000256" key="8">
    <source>
        <dbReference type="PROSITE-ProRule" id="PRU01215"/>
    </source>
</evidence>
<feature type="zinc finger region" description="RING-Gid-type" evidence="8">
    <location>
        <begin position="313"/>
        <end position="374"/>
    </location>
</feature>
<dbReference type="AlphaFoldDB" id="A0A2D3V6R7"/>
<dbReference type="GeneID" id="35598220"/>
<evidence type="ECO:0000256" key="9">
    <source>
        <dbReference type="SAM" id="Coils"/>
    </source>
</evidence>
<dbReference type="STRING" id="112498.A0A2D3V6R7"/>
<dbReference type="InterPro" id="IPR024964">
    <property type="entry name" value="CTLH/CRA"/>
</dbReference>
<feature type="domain" description="RING-Gid-type" evidence="11">
    <location>
        <begin position="313"/>
        <end position="374"/>
    </location>
</feature>
<keyword evidence="7" id="KW-0862">Zinc</keyword>
<gene>
    <name evidence="12" type="ORF">RCC_03011</name>
</gene>
<sequence>MAEQIQSLDADTHILLDQPLLRVPHELLRKNLKSAQRHVDQAGKNMTKDLQAQPSNSAAALASLDALLAKATNLQRKLEQLAAEEKSLHAQQSARIAHLTRLHDISSLSDVAYDNWSHTRLDRLLVDHLLRQGHSRSARLLADEQDILPLVDLAVFEDSRRIEQSLLAGKTAECLAWCGENKQALKKINSNLELELRLQQFIELARGGDVGEKVAAIVHARKHLAGGQEVEFGLRAGGLLAHECDTMVEPYRMMYAPARYPHLANLFLKTHHSLLQLPSQPLLYTALSAGLSALKTPSCHSVHTATHTGAPVCPICSTELNALAKGVPYAHHTKSFIDEDPVVLPNGRVYGRAKLEALNTKLGIGKGRVRDPAGGEEWAEEEVRRVFIL</sequence>
<evidence type="ECO:0000256" key="6">
    <source>
        <dbReference type="ARBA" id="ARBA00022771"/>
    </source>
</evidence>
<dbReference type="GO" id="GO:0034657">
    <property type="term" value="C:GID complex"/>
    <property type="evidence" value="ECO:0007669"/>
    <property type="project" value="TreeGrafter"/>
</dbReference>
<name>A0A2D3V6R7_9PEZI</name>
<keyword evidence="5" id="KW-0479">Metal-binding</keyword>
<dbReference type="GO" id="GO:0043161">
    <property type="term" value="P:proteasome-mediated ubiquitin-dependent protein catabolic process"/>
    <property type="evidence" value="ECO:0007669"/>
    <property type="project" value="InterPro"/>
</dbReference>
<dbReference type="InterPro" id="IPR006594">
    <property type="entry name" value="LisH"/>
</dbReference>
<comment type="similarity">
    <text evidence="3">Belongs to the FYV10 family.</text>
</comment>
<comment type="subcellular location">
    <subcellularLocation>
        <location evidence="2">Cytoplasm</location>
    </subcellularLocation>
</comment>
<dbReference type="GO" id="GO:0005634">
    <property type="term" value="C:nucleus"/>
    <property type="evidence" value="ECO:0007669"/>
    <property type="project" value="TreeGrafter"/>
</dbReference>
<evidence type="ECO:0000256" key="3">
    <source>
        <dbReference type="ARBA" id="ARBA00010615"/>
    </source>
</evidence>
<organism evidence="12 13">
    <name type="scientific">Ramularia collo-cygni</name>
    <dbReference type="NCBI Taxonomy" id="112498"/>
    <lineage>
        <taxon>Eukaryota</taxon>
        <taxon>Fungi</taxon>
        <taxon>Dikarya</taxon>
        <taxon>Ascomycota</taxon>
        <taxon>Pezizomycotina</taxon>
        <taxon>Dothideomycetes</taxon>
        <taxon>Dothideomycetidae</taxon>
        <taxon>Mycosphaerellales</taxon>
        <taxon>Mycosphaerellaceae</taxon>
        <taxon>Ramularia</taxon>
    </lineage>
</organism>
<dbReference type="GO" id="GO:0008270">
    <property type="term" value="F:zinc ion binding"/>
    <property type="evidence" value="ECO:0007669"/>
    <property type="project" value="UniProtKB-KW"/>
</dbReference>
<feature type="domain" description="CTLH" evidence="10">
    <location>
        <begin position="155"/>
        <end position="212"/>
    </location>
</feature>
<dbReference type="EMBL" id="FJUY01000003">
    <property type="protein sequence ID" value="CZT17179.1"/>
    <property type="molecule type" value="Genomic_DNA"/>
</dbReference>
<proteinExistence type="inferred from homology"/>
<evidence type="ECO:0000256" key="4">
    <source>
        <dbReference type="ARBA" id="ARBA00022490"/>
    </source>
</evidence>
<keyword evidence="9" id="KW-0175">Coiled coil</keyword>
<dbReference type="PROSITE" id="PS51867">
    <property type="entry name" value="ZF_RING_GID"/>
    <property type="match status" value="1"/>
</dbReference>
<dbReference type="Proteomes" id="UP000225277">
    <property type="component" value="Unassembled WGS sequence"/>
</dbReference>
<accession>A0A2D3V6R7</accession>
<dbReference type="InterPro" id="IPR044063">
    <property type="entry name" value="ZF_RING_GID"/>
</dbReference>
<dbReference type="SMART" id="SM00668">
    <property type="entry name" value="CTLH"/>
    <property type="match status" value="1"/>
</dbReference>
<dbReference type="GO" id="GO:0061630">
    <property type="term" value="F:ubiquitin protein ligase activity"/>
    <property type="evidence" value="ECO:0007669"/>
    <property type="project" value="InterPro"/>
</dbReference>
<evidence type="ECO:0000256" key="2">
    <source>
        <dbReference type="ARBA" id="ARBA00004496"/>
    </source>
</evidence>
<dbReference type="InterPro" id="IPR045098">
    <property type="entry name" value="Fyv10_fam"/>
</dbReference>
<dbReference type="OrthoDB" id="1933455at2759"/>
<reference evidence="12 13" key="1">
    <citation type="submission" date="2016-03" db="EMBL/GenBank/DDBJ databases">
        <authorList>
            <person name="Ploux O."/>
        </authorList>
    </citation>
    <scope>NUCLEOTIDE SEQUENCE [LARGE SCALE GENOMIC DNA]</scope>
    <source>
        <strain evidence="12 13">URUG2</strain>
    </source>
</reference>
<protein>
    <submittedName>
        <fullName evidence="12">Related to Protein FYV10</fullName>
    </submittedName>
</protein>
<feature type="coiled-coil region" evidence="9">
    <location>
        <begin position="25"/>
        <end position="91"/>
    </location>
</feature>
<evidence type="ECO:0000256" key="5">
    <source>
        <dbReference type="ARBA" id="ARBA00022723"/>
    </source>
</evidence>
<evidence type="ECO:0000259" key="11">
    <source>
        <dbReference type="PROSITE" id="PS51867"/>
    </source>
</evidence>
<keyword evidence="4" id="KW-0963">Cytoplasm</keyword>
<comment type="function">
    <text evidence="1">Involved in the proteasome-dependent degradation of fructose-1,6-bisphosphatase.</text>
</comment>
<evidence type="ECO:0000259" key="10">
    <source>
        <dbReference type="PROSITE" id="PS50897"/>
    </source>
</evidence>
<dbReference type="PROSITE" id="PS50896">
    <property type="entry name" value="LISH"/>
    <property type="match status" value="1"/>
</dbReference>
<evidence type="ECO:0000256" key="7">
    <source>
        <dbReference type="ARBA" id="ARBA00022833"/>
    </source>
</evidence>
<keyword evidence="6 8" id="KW-0863">Zinc-finger</keyword>
<dbReference type="RefSeq" id="XP_023624072.1">
    <property type="nucleotide sequence ID" value="XM_023768304.1"/>
</dbReference>
<evidence type="ECO:0000256" key="1">
    <source>
        <dbReference type="ARBA" id="ARBA00002343"/>
    </source>
</evidence>
<evidence type="ECO:0000313" key="13">
    <source>
        <dbReference type="Proteomes" id="UP000225277"/>
    </source>
</evidence>
<evidence type="ECO:0000313" key="12">
    <source>
        <dbReference type="EMBL" id="CZT17179.1"/>
    </source>
</evidence>
<dbReference type="GO" id="GO:0005737">
    <property type="term" value="C:cytoplasm"/>
    <property type="evidence" value="ECO:0007669"/>
    <property type="project" value="UniProtKB-SubCell"/>
</dbReference>
<dbReference type="PANTHER" id="PTHR12170:SF2">
    <property type="entry name" value="E3 UBIQUITIN-PROTEIN TRANSFERASE MAEA"/>
    <property type="match status" value="1"/>
</dbReference>
<dbReference type="InterPro" id="IPR006595">
    <property type="entry name" value="CTLH_C"/>
</dbReference>